<reference evidence="2 3" key="1">
    <citation type="submission" date="2020-08" db="EMBL/GenBank/DDBJ databases">
        <title>Genome sequence of Nocardioides mesophilus KACC 16243T.</title>
        <authorList>
            <person name="Hyun D.-W."/>
            <person name="Bae J.-W."/>
        </authorList>
    </citation>
    <scope>NUCLEOTIDE SEQUENCE [LARGE SCALE GENOMIC DNA]</scope>
    <source>
        <strain evidence="2 3">KACC 16243</strain>
    </source>
</reference>
<organism evidence="2 3">
    <name type="scientific">Nocardioides mesophilus</name>
    <dbReference type="NCBI Taxonomy" id="433659"/>
    <lineage>
        <taxon>Bacteria</taxon>
        <taxon>Bacillati</taxon>
        <taxon>Actinomycetota</taxon>
        <taxon>Actinomycetes</taxon>
        <taxon>Propionibacteriales</taxon>
        <taxon>Nocardioidaceae</taxon>
        <taxon>Nocardioides</taxon>
    </lineage>
</organism>
<keyword evidence="1" id="KW-1133">Transmembrane helix</keyword>
<dbReference type="KEGG" id="nmes:H9L09_10355"/>
<dbReference type="Pfam" id="PF04341">
    <property type="entry name" value="DUF485"/>
    <property type="match status" value="1"/>
</dbReference>
<dbReference type="AlphaFoldDB" id="A0A7G9RGD4"/>
<gene>
    <name evidence="2" type="ORF">H9L09_10355</name>
</gene>
<evidence type="ECO:0000313" key="2">
    <source>
        <dbReference type="EMBL" id="QNN54659.1"/>
    </source>
</evidence>
<dbReference type="Proteomes" id="UP000515947">
    <property type="component" value="Chromosome"/>
</dbReference>
<dbReference type="EMBL" id="CP060713">
    <property type="protein sequence ID" value="QNN54659.1"/>
    <property type="molecule type" value="Genomic_DNA"/>
</dbReference>
<dbReference type="RefSeq" id="WP_187580499.1">
    <property type="nucleotide sequence ID" value="NZ_CP060713.1"/>
</dbReference>
<keyword evidence="1" id="KW-0472">Membrane</keyword>
<name>A0A7G9RGD4_9ACTN</name>
<dbReference type="InterPro" id="IPR007436">
    <property type="entry name" value="DUF485"/>
</dbReference>
<dbReference type="PANTHER" id="PTHR38441:SF1">
    <property type="entry name" value="MEMBRANE PROTEIN"/>
    <property type="match status" value="1"/>
</dbReference>
<feature type="transmembrane region" description="Helical" evidence="1">
    <location>
        <begin position="70"/>
        <end position="91"/>
    </location>
</feature>
<feature type="transmembrane region" description="Helical" evidence="1">
    <location>
        <begin position="36"/>
        <end position="58"/>
    </location>
</feature>
<protein>
    <submittedName>
        <fullName evidence="2">DUF485 domain-containing protein</fullName>
    </submittedName>
</protein>
<evidence type="ECO:0000313" key="3">
    <source>
        <dbReference type="Proteomes" id="UP000515947"/>
    </source>
</evidence>
<proteinExistence type="predicted"/>
<keyword evidence="3" id="KW-1185">Reference proteome</keyword>
<dbReference type="PANTHER" id="PTHR38441">
    <property type="entry name" value="INTEGRAL MEMBRANE PROTEIN-RELATED"/>
    <property type="match status" value="1"/>
</dbReference>
<evidence type="ECO:0000256" key="1">
    <source>
        <dbReference type="SAM" id="Phobius"/>
    </source>
</evidence>
<keyword evidence="1" id="KW-0812">Transmembrane</keyword>
<sequence>MAEPTQTPHQTSGHAVYRDLAATDEFHRLRKAYRAFAIPWTVAFLAWYLLYVILSIWANDFMSLKVVGNINVALVLGLLQFASTFLIAWLYSRHAAKALDPLARTLERRYDAEVGR</sequence>
<accession>A0A7G9RGD4</accession>